<feature type="region of interest" description="Disordered" evidence="4">
    <location>
        <begin position="612"/>
        <end position="632"/>
    </location>
</feature>
<dbReference type="GO" id="GO:0016887">
    <property type="term" value="F:ATP hydrolysis activity"/>
    <property type="evidence" value="ECO:0007669"/>
    <property type="project" value="InterPro"/>
</dbReference>
<evidence type="ECO:0000256" key="2">
    <source>
        <dbReference type="ARBA" id="ARBA00022741"/>
    </source>
</evidence>
<dbReference type="InterPro" id="IPR003959">
    <property type="entry name" value="ATPase_AAA_core"/>
</dbReference>
<dbReference type="InterPro" id="IPR050221">
    <property type="entry name" value="26S_Proteasome_ATPase"/>
</dbReference>
<sequence length="632" mass="67825">MSDHLTGRAGLLTARIADRCSDDDLRNDLTGLSKDLTTESLQIDHNDRIARVVEAFGLTPFAVDLLIMVGLPDEHGLLTRWARLTHPARLPFVTPAAIADALGLDAAGRRHLRAEVDGGALRRTGLIAGDPAEPLPTRGLSLPPGLWSALRGVDTWPAPVDADLRTDTSSTVLKGLTDVLTARGPVLVAVTGSEDRPPQERAALVRHLVEQAGRCVVPIDVSDRPLERRDAQTWSLHALVHDAIPLVYGGTGDAPLPQHPGPVVVCPAAGERAPHDVRPLVTTRLESPGLAESVALWEALLPGSNGTAKNLAGLVRVDGLSARRAVADAHLVTRSRVPEPTHVLAGLRQRIDAELPYSVRLEKPTAGWQDLVLTPPQESLLQAITARVAGQATVLHDWGLGAIVHGGEGVRALLTGPPGTGKSLAARVIAAELELDLMVVDLGALMSKWLGETEKNLGAVFDAARQARAVLFFDEADAVFGRRTEISDAQSRWANLQTAYVLARMDRFDGLVLLATNLRTAIDDAFVRRLDVIVEFDEPDREQRLQLWQRHLPATAPLAGDLDLPALAALYDVTGALIRNAVLAAAFAAAAHRRPIDQAVLVQAVRHEYEKAGRSFPGTPRRAAGTRPQMRG</sequence>
<dbReference type="SMART" id="SM00382">
    <property type="entry name" value="AAA"/>
    <property type="match status" value="1"/>
</dbReference>
<evidence type="ECO:0000313" key="6">
    <source>
        <dbReference type="EMBL" id="TDW77145.1"/>
    </source>
</evidence>
<organism evidence="6 7">
    <name type="scientific">Kribbella pratensis</name>
    <dbReference type="NCBI Taxonomy" id="2512112"/>
    <lineage>
        <taxon>Bacteria</taxon>
        <taxon>Bacillati</taxon>
        <taxon>Actinomycetota</taxon>
        <taxon>Actinomycetes</taxon>
        <taxon>Propionibacteriales</taxon>
        <taxon>Kribbellaceae</taxon>
        <taxon>Kribbella</taxon>
    </lineage>
</organism>
<evidence type="ECO:0000256" key="4">
    <source>
        <dbReference type="SAM" id="MobiDB-lite"/>
    </source>
</evidence>
<dbReference type="Proteomes" id="UP000295146">
    <property type="component" value="Unassembled WGS sequence"/>
</dbReference>
<evidence type="ECO:0000256" key="3">
    <source>
        <dbReference type="ARBA" id="ARBA00022840"/>
    </source>
</evidence>
<dbReference type="Pfam" id="PF00004">
    <property type="entry name" value="AAA"/>
    <property type="match status" value="1"/>
</dbReference>
<dbReference type="RefSeq" id="WP_134101269.1">
    <property type="nucleotide sequence ID" value="NZ_SODP01000001.1"/>
</dbReference>
<dbReference type="AlphaFoldDB" id="A0A4R8CM81"/>
<comment type="similarity">
    <text evidence="1">Belongs to the AAA ATPase family.</text>
</comment>
<feature type="domain" description="AAA+ ATPase" evidence="5">
    <location>
        <begin position="408"/>
        <end position="540"/>
    </location>
</feature>
<reference evidence="6 7" key="1">
    <citation type="submission" date="2019-03" db="EMBL/GenBank/DDBJ databases">
        <title>Genomic Encyclopedia of Type Strains, Phase III (KMG-III): the genomes of soil and plant-associated and newly described type strains.</title>
        <authorList>
            <person name="Whitman W."/>
        </authorList>
    </citation>
    <scope>NUCLEOTIDE SEQUENCE [LARGE SCALE GENOMIC DNA]</scope>
    <source>
        <strain evidence="6 7">VKM Ac-2573</strain>
    </source>
</reference>
<dbReference type="SUPFAM" id="SSF52540">
    <property type="entry name" value="P-loop containing nucleoside triphosphate hydrolases"/>
    <property type="match status" value="1"/>
</dbReference>
<accession>A0A4R8CM81</accession>
<comment type="caution">
    <text evidence="6">The sequence shown here is derived from an EMBL/GenBank/DDBJ whole genome shotgun (WGS) entry which is preliminary data.</text>
</comment>
<evidence type="ECO:0000313" key="7">
    <source>
        <dbReference type="Proteomes" id="UP000295146"/>
    </source>
</evidence>
<keyword evidence="7" id="KW-1185">Reference proteome</keyword>
<dbReference type="Gene3D" id="3.40.50.300">
    <property type="entry name" value="P-loop containing nucleotide triphosphate hydrolases"/>
    <property type="match status" value="1"/>
</dbReference>
<gene>
    <name evidence="6" type="ORF">EV653_2309</name>
</gene>
<evidence type="ECO:0000256" key="1">
    <source>
        <dbReference type="ARBA" id="ARBA00006914"/>
    </source>
</evidence>
<keyword evidence="2" id="KW-0547">Nucleotide-binding</keyword>
<dbReference type="PANTHER" id="PTHR23073">
    <property type="entry name" value="26S PROTEASOME REGULATORY SUBUNIT"/>
    <property type="match status" value="1"/>
</dbReference>
<proteinExistence type="inferred from homology"/>
<name>A0A4R8CM81_9ACTN</name>
<keyword evidence="3" id="KW-0067">ATP-binding</keyword>
<dbReference type="EMBL" id="SODP01000001">
    <property type="protein sequence ID" value="TDW77145.1"/>
    <property type="molecule type" value="Genomic_DNA"/>
</dbReference>
<protein>
    <submittedName>
        <fullName evidence="6">ATPase family protein associated with various cellular activities (AAA)</fullName>
    </submittedName>
</protein>
<dbReference type="OrthoDB" id="9802352at2"/>
<dbReference type="GO" id="GO:0005524">
    <property type="term" value="F:ATP binding"/>
    <property type="evidence" value="ECO:0007669"/>
    <property type="project" value="UniProtKB-KW"/>
</dbReference>
<dbReference type="CDD" id="cd19481">
    <property type="entry name" value="RecA-like_protease"/>
    <property type="match status" value="1"/>
</dbReference>
<evidence type="ECO:0000259" key="5">
    <source>
        <dbReference type="SMART" id="SM00382"/>
    </source>
</evidence>
<dbReference type="InterPro" id="IPR027417">
    <property type="entry name" value="P-loop_NTPase"/>
</dbReference>
<dbReference type="InterPro" id="IPR003593">
    <property type="entry name" value="AAA+_ATPase"/>
</dbReference>